<dbReference type="InterPro" id="IPR000415">
    <property type="entry name" value="Nitroreductase-like"/>
</dbReference>
<gene>
    <name evidence="7" type="ORF">H8689_03530</name>
</gene>
<dbReference type="CDD" id="cd02146">
    <property type="entry name" value="NfsA-like"/>
    <property type="match status" value="1"/>
</dbReference>
<dbReference type="AlphaFoldDB" id="A0A926F1C5"/>
<feature type="domain" description="Nitroreductase" evidence="6">
    <location>
        <begin position="11"/>
        <end position="163"/>
    </location>
</feature>
<dbReference type="SUPFAM" id="SSF55469">
    <property type="entry name" value="FMN-dependent nitroreductase-like"/>
    <property type="match status" value="1"/>
</dbReference>
<dbReference type="InterPro" id="IPR029479">
    <property type="entry name" value="Nitroreductase"/>
</dbReference>
<keyword evidence="8" id="KW-1185">Reference proteome</keyword>
<dbReference type="PANTHER" id="PTHR43425:SF2">
    <property type="entry name" value="OXYGEN-INSENSITIVE NADPH NITROREDUCTASE"/>
    <property type="match status" value="1"/>
</dbReference>
<sequence>MNNTIKKQLNHRTIREFKEERIPEDIFNTLMEVARQTASSVGLQSYSIIRVTDPKIKMEIANICNQEYVARAPELLIFVADQFRNRTIANEKENTEVESVSMDFFFQAITDTCLGAQNVVNAAESMDLGTVYLGSVLNDIEKLVEVLNLPKFTFPVLGLGIGYPNQDPQLKPRMSMDLRVFENQYKVFDNYLQEIKDYDEEMQTYYDLRDANNRVDSFSNQVVARLKSSNPKREAMLNIAKKQGFDLGLKE</sequence>
<comment type="caution">
    <text evidence="7">The sequence shown here is derived from an EMBL/GenBank/DDBJ whole genome shotgun (WGS) entry which is preliminary data.</text>
</comment>
<evidence type="ECO:0000313" key="7">
    <source>
        <dbReference type="EMBL" id="MBC8590212.1"/>
    </source>
</evidence>
<dbReference type="Pfam" id="PF00881">
    <property type="entry name" value="Nitroreductase"/>
    <property type="match status" value="1"/>
</dbReference>
<dbReference type="Proteomes" id="UP000601522">
    <property type="component" value="Unassembled WGS sequence"/>
</dbReference>
<comment type="similarity">
    <text evidence="1 5">Belongs to the flavin oxidoreductase frp family.</text>
</comment>
<evidence type="ECO:0000313" key="8">
    <source>
        <dbReference type="Proteomes" id="UP000601522"/>
    </source>
</evidence>
<protein>
    <submittedName>
        <fullName evidence="7">NADPH-dependent oxidoreductase</fullName>
    </submittedName>
</protein>
<evidence type="ECO:0000256" key="1">
    <source>
        <dbReference type="ARBA" id="ARBA00008366"/>
    </source>
</evidence>
<evidence type="ECO:0000259" key="6">
    <source>
        <dbReference type="Pfam" id="PF00881"/>
    </source>
</evidence>
<dbReference type="PIRSF" id="PIRSF005426">
    <property type="entry name" value="Frp"/>
    <property type="match status" value="1"/>
</dbReference>
<keyword evidence="4 5" id="KW-0560">Oxidoreductase</keyword>
<evidence type="ECO:0000256" key="5">
    <source>
        <dbReference type="PIRNR" id="PIRNR005426"/>
    </source>
</evidence>
<accession>A0A926F1C5</accession>
<organism evidence="7 8">
    <name type="scientific">Wansuia hejianensis</name>
    <dbReference type="NCBI Taxonomy" id="2763667"/>
    <lineage>
        <taxon>Bacteria</taxon>
        <taxon>Bacillati</taxon>
        <taxon>Bacillota</taxon>
        <taxon>Clostridia</taxon>
        <taxon>Lachnospirales</taxon>
        <taxon>Lachnospiraceae</taxon>
        <taxon>Wansuia</taxon>
    </lineage>
</organism>
<dbReference type="PANTHER" id="PTHR43425">
    <property type="entry name" value="OXYGEN-INSENSITIVE NADPH NITROREDUCTASE"/>
    <property type="match status" value="1"/>
</dbReference>
<dbReference type="EMBL" id="JACRTK010000001">
    <property type="protein sequence ID" value="MBC8590212.1"/>
    <property type="molecule type" value="Genomic_DNA"/>
</dbReference>
<evidence type="ECO:0000256" key="4">
    <source>
        <dbReference type="ARBA" id="ARBA00023002"/>
    </source>
</evidence>
<keyword evidence="3 5" id="KW-0288">FMN</keyword>
<keyword evidence="2 5" id="KW-0285">Flavoprotein</keyword>
<dbReference type="RefSeq" id="WP_249323033.1">
    <property type="nucleotide sequence ID" value="NZ_JACRTK010000001.1"/>
</dbReference>
<dbReference type="InterPro" id="IPR016446">
    <property type="entry name" value="Flavin_OxRdtase_Frp"/>
</dbReference>
<name>A0A926F1C5_9FIRM</name>
<reference evidence="7 8" key="1">
    <citation type="submission" date="2020-08" db="EMBL/GenBank/DDBJ databases">
        <title>Genome public.</title>
        <authorList>
            <person name="Liu C."/>
            <person name="Sun Q."/>
        </authorList>
    </citation>
    <scope>NUCLEOTIDE SEQUENCE [LARGE SCALE GENOMIC DNA]</scope>
    <source>
        <strain evidence="7 8">NSJ-26</strain>
    </source>
</reference>
<evidence type="ECO:0000256" key="3">
    <source>
        <dbReference type="ARBA" id="ARBA00022643"/>
    </source>
</evidence>
<keyword evidence="5" id="KW-0521">NADP</keyword>
<dbReference type="Gene3D" id="3.40.109.10">
    <property type="entry name" value="NADH Oxidase"/>
    <property type="match status" value="1"/>
</dbReference>
<dbReference type="GO" id="GO:0016491">
    <property type="term" value="F:oxidoreductase activity"/>
    <property type="evidence" value="ECO:0007669"/>
    <property type="project" value="UniProtKB-UniRule"/>
</dbReference>
<proteinExistence type="inferred from homology"/>
<evidence type="ECO:0000256" key="2">
    <source>
        <dbReference type="ARBA" id="ARBA00022630"/>
    </source>
</evidence>